<dbReference type="PANTHER" id="PTHR17605:SF0">
    <property type="entry name" value="RIBOSOME BIOGENESIS PROTEIN BOP1"/>
    <property type="match status" value="1"/>
</dbReference>
<comment type="caution">
    <text evidence="9">The sequence shown here is derived from an EMBL/GenBank/DDBJ whole genome shotgun (WGS) entry which is preliminary data.</text>
</comment>
<dbReference type="InterPro" id="IPR001680">
    <property type="entry name" value="WD40_rpt"/>
</dbReference>
<dbReference type="Proteomes" id="UP000660262">
    <property type="component" value="Unassembled WGS sequence"/>
</dbReference>
<evidence type="ECO:0000256" key="6">
    <source>
        <dbReference type="ARBA" id="ARBA00023242"/>
    </source>
</evidence>
<dbReference type="PANTHER" id="PTHR17605">
    <property type="entry name" value="RIBOSOME BIOGENESIS PROTEIN BOP1 BLOCK OF PROLIFERATION 1 PROTEIN"/>
    <property type="match status" value="1"/>
</dbReference>
<dbReference type="OrthoDB" id="5571054at2759"/>
<evidence type="ECO:0000256" key="4">
    <source>
        <dbReference type="ARBA" id="ARBA00022574"/>
    </source>
</evidence>
<evidence type="ECO:0000259" key="8">
    <source>
        <dbReference type="SMART" id="SM01035"/>
    </source>
</evidence>
<evidence type="ECO:0000256" key="7">
    <source>
        <dbReference type="SAM" id="MobiDB-lite"/>
    </source>
</evidence>
<evidence type="ECO:0000256" key="2">
    <source>
        <dbReference type="ARBA" id="ARBA00022517"/>
    </source>
</evidence>
<name>A0A830H8C8_9CHLO</name>
<evidence type="ECO:0000256" key="1">
    <source>
        <dbReference type="ARBA" id="ARBA00004604"/>
    </source>
</evidence>
<feature type="domain" description="BOP1 N-terminal" evidence="8">
    <location>
        <begin position="128"/>
        <end position="419"/>
    </location>
</feature>
<dbReference type="InterPro" id="IPR036322">
    <property type="entry name" value="WD40_repeat_dom_sf"/>
</dbReference>
<dbReference type="GO" id="GO:0030687">
    <property type="term" value="C:preribosome, large subunit precursor"/>
    <property type="evidence" value="ECO:0007669"/>
    <property type="project" value="TreeGrafter"/>
</dbReference>
<feature type="region of interest" description="Disordered" evidence="7">
    <location>
        <begin position="1"/>
        <end position="157"/>
    </location>
</feature>
<keyword evidence="2" id="KW-0690">Ribosome biogenesis</keyword>
<feature type="compositionally biased region" description="Basic and acidic residues" evidence="7">
    <location>
        <begin position="127"/>
        <end position="145"/>
    </location>
</feature>
<reference evidence="9" key="1">
    <citation type="submission" date="2020-10" db="EMBL/GenBank/DDBJ databases">
        <title>Unveiling of a novel bifunctional photoreceptor, Dualchrome1, isolated from a cosmopolitan green alga.</title>
        <authorList>
            <person name="Suzuki S."/>
            <person name="Kawachi M."/>
        </authorList>
    </citation>
    <scope>NUCLEOTIDE SEQUENCE</scope>
    <source>
        <strain evidence="9">NIES 2893</strain>
    </source>
</reference>
<feature type="compositionally biased region" description="Acidic residues" evidence="7">
    <location>
        <begin position="335"/>
        <end position="345"/>
    </location>
</feature>
<protein>
    <submittedName>
        <fullName evidence="9">Ribosome bioproteinsis protein 1</fullName>
    </submittedName>
</protein>
<sequence length="883" mass="95725">MGGKQKQTHDDVDEGGDDGSFSDSELSEELVSESELSEELVLDDSDSGLSEEYDGGNDDDSGEEDDSEEEDDNDSDEDDFDELVLHDEIHADEDDADNPHQDDDSDSSEDDDDTKRNTVGAVPVADWYRHEDHVGYDKHGEKVVKEGAGGGAGEPPTDAIDWFLKRVEGGKDARSFYDEYEGRTVNVTPGELDLLRRLREGRMPSRAINPHAPFDDWFSRETEIMPLSAAPEPKRRFVPSKHEAKKVLKLVRALRKGTLKTLAQKREEEAKAAEGGSEPYLLWGDDGDALLEDGRPYAEGLSARMKKLSHVAAPKQRRPGHGQSYNPPTEYLKEEQEEQGATGEDDALKEATEKDDDRMLAAPIPSMRQIPAYDKLVSERFERCLDLYLCPRVEKKRINIDPRSLLPALPKLSDLRPYPRLRHVTYQRGDTSRTAKASGARAAAVAVAVDPSGETVAVGFDDHVVAIFDVLTSVEVLRFSLPIPTEDDRDEAAVRHISWRPAVGTISDNSLPLGESRAAAAPVLAVAYGSRVLLVMPAVGPAAAEAAASVAAAASNANLAKSSKQRRQAGDTSAHGPLADTVSAVWVARHKTRAAAAAATEGSEASVASWGTYEHDRAAGAFCTGPYARLTGQGAVSISLPRANRANFVPCSSVAWHGKGDYFVSVNALHNRSGDSSAVVIHRLSSCESAKPFSKTFGGLKFVSFHPSKPQLFLGTMNHVRMYDLSRRALVKKFLSGTSASLSLRAGCPVHSSGDHFLCGAEDGTVSWFDTDLSTKPYKVLRLGLSRAASKNAAGAGAAISALAFHPRRPLFVACCDDATVHVYHGMVYADLMSNPTVIPLKTFRRVHTVPKTGEGVTATCFHPRQPWLFTAGADGDVHLFCD</sequence>
<comment type="subcellular location">
    <subcellularLocation>
        <location evidence="1">Nucleus</location>
        <location evidence="1">Nucleolus</location>
    </subcellularLocation>
</comment>
<gene>
    <name evidence="9" type="ORF">PPROV_000169300</name>
</gene>
<keyword evidence="10" id="KW-1185">Reference proteome</keyword>
<dbReference type="EMBL" id="BNJQ01000004">
    <property type="protein sequence ID" value="GHP02938.1"/>
    <property type="molecule type" value="Genomic_DNA"/>
</dbReference>
<dbReference type="AlphaFoldDB" id="A0A830H8C8"/>
<proteinExistence type="predicted"/>
<dbReference type="Pfam" id="PF00400">
    <property type="entry name" value="WD40"/>
    <property type="match status" value="2"/>
</dbReference>
<dbReference type="InterPro" id="IPR012953">
    <property type="entry name" value="BOP1_N_dom"/>
</dbReference>
<evidence type="ECO:0000256" key="3">
    <source>
        <dbReference type="ARBA" id="ARBA00022552"/>
    </source>
</evidence>
<evidence type="ECO:0000313" key="10">
    <source>
        <dbReference type="Proteomes" id="UP000660262"/>
    </source>
</evidence>
<evidence type="ECO:0000256" key="5">
    <source>
        <dbReference type="ARBA" id="ARBA00022737"/>
    </source>
</evidence>
<dbReference type="GO" id="GO:0000463">
    <property type="term" value="P:maturation of LSU-rRNA from tricistronic rRNA transcript (SSU-rRNA, 5.8S rRNA, LSU-rRNA)"/>
    <property type="evidence" value="ECO:0007669"/>
    <property type="project" value="TreeGrafter"/>
</dbReference>
<keyword evidence="3" id="KW-0698">rRNA processing</keyword>
<dbReference type="SMART" id="SM00320">
    <property type="entry name" value="WD40"/>
    <property type="match status" value="5"/>
</dbReference>
<dbReference type="GO" id="GO:0070545">
    <property type="term" value="C:PeBoW complex"/>
    <property type="evidence" value="ECO:0007669"/>
    <property type="project" value="TreeGrafter"/>
</dbReference>
<keyword evidence="5" id="KW-0677">Repeat</keyword>
<feature type="compositionally biased region" description="Basic and acidic residues" evidence="7">
    <location>
        <begin position="346"/>
        <end position="357"/>
    </location>
</feature>
<dbReference type="Gene3D" id="2.130.10.10">
    <property type="entry name" value="YVTN repeat-like/Quinoprotein amine dehydrogenase"/>
    <property type="match status" value="2"/>
</dbReference>
<feature type="compositionally biased region" description="Basic residues" evidence="7">
    <location>
        <begin position="308"/>
        <end position="320"/>
    </location>
</feature>
<dbReference type="SUPFAM" id="SSF50978">
    <property type="entry name" value="WD40 repeat-like"/>
    <property type="match status" value="1"/>
</dbReference>
<dbReference type="SMART" id="SM01035">
    <property type="entry name" value="BOP1NT"/>
    <property type="match status" value="1"/>
</dbReference>
<feature type="compositionally biased region" description="Acidic residues" evidence="7">
    <location>
        <begin position="103"/>
        <end position="112"/>
    </location>
</feature>
<keyword evidence="6" id="KW-0539">Nucleus</keyword>
<accession>A0A830H8C8</accession>
<dbReference type="Pfam" id="PF08145">
    <property type="entry name" value="BOP1NT"/>
    <property type="match status" value="1"/>
</dbReference>
<keyword evidence="4" id="KW-0853">WD repeat</keyword>
<feature type="region of interest" description="Disordered" evidence="7">
    <location>
        <begin position="308"/>
        <end position="357"/>
    </location>
</feature>
<evidence type="ECO:0000313" key="9">
    <source>
        <dbReference type="EMBL" id="GHP02938.1"/>
    </source>
</evidence>
<feature type="compositionally biased region" description="Acidic residues" evidence="7">
    <location>
        <begin position="25"/>
        <end position="82"/>
    </location>
</feature>
<organism evidence="9 10">
    <name type="scientific">Pycnococcus provasolii</name>
    <dbReference type="NCBI Taxonomy" id="41880"/>
    <lineage>
        <taxon>Eukaryota</taxon>
        <taxon>Viridiplantae</taxon>
        <taxon>Chlorophyta</taxon>
        <taxon>Pseudoscourfieldiophyceae</taxon>
        <taxon>Pseudoscourfieldiales</taxon>
        <taxon>Pycnococcaceae</taxon>
        <taxon>Pycnococcus</taxon>
    </lineage>
</organism>
<dbReference type="GO" id="GO:0043021">
    <property type="term" value="F:ribonucleoprotein complex binding"/>
    <property type="evidence" value="ECO:0007669"/>
    <property type="project" value="TreeGrafter"/>
</dbReference>
<dbReference type="InterPro" id="IPR028598">
    <property type="entry name" value="BOP1/Erb1"/>
</dbReference>
<dbReference type="InterPro" id="IPR015943">
    <property type="entry name" value="WD40/YVTN_repeat-like_dom_sf"/>
</dbReference>